<evidence type="ECO:0000313" key="2">
    <source>
        <dbReference type="Proteomes" id="UP000295293"/>
    </source>
</evidence>
<dbReference type="Proteomes" id="UP000295293">
    <property type="component" value="Unassembled WGS sequence"/>
</dbReference>
<sequence length="116" mass="12436">MLRFLNSSPESATARAVEACLRCYSTCMSAGLLPYQGASEAWLDDELRQLLIVTAELCKVTAKYLRIGNPEAIALCDACAQVCETCASACEARGALTECARDCRLCVVHARDAAQA</sequence>
<protein>
    <recommendedName>
        <fullName evidence="3">Ferredoxin</fullName>
    </recommendedName>
</protein>
<evidence type="ECO:0008006" key="3">
    <source>
        <dbReference type="Google" id="ProtNLM"/>
    </source>
</evidence>
<keyword evidence="2" id="KW-1185">Reference proteome</keyword>
<dbReference type="Gene3D" id="1.20.1270.360">
    <property type="match status" value="1"/>
</dbReference>
<comment type="caution">
    <text evidence="1">The sequence shown here is derived from an EMBL/GenBank/DDBJ whole genome shotgun (WGS) entry which is preliminary data.</text>
</comment>
<dbReference type="AlphaFoldDB" id="A0A4R6Z251"/>
<name>A0A4R6Z251_9GAMM</name>
<dbReference type="Pfam" id="PF03860">
    <property type="entry name" value="Csp"/>
    <property type="match status" value="1"/>
</dbReference>
<evidence type="ECO:0000313" key="1">
    <source>
        <dbReference type="EMBL" id="TDR45650.1"/>
    </source>
</evidence>
<gene>
    <name evidence="1" type="ORF">DFR29_10478</name>
</gene>
<dbReference type="OrthoDB" id="5396211at2"/>
<dbReference type="InterPro" id="IPR005560">
    <property type="entry name" value="Csp_YhjQ"/>
</dbReference>
<dbReference type="RefSeq" id="WP_133818021.1">
    <property type="nucleotide sequence ID" value="NZ_SNZH01000004.1"/>
</dbReference>
<proteinExistence type="predicted"/>
<dbReference type="EMBL" id="SNZH01000004">
    <property type="protein sequence ID" value="TDR45650.1"/>
    <property type="molecule type" value="Genomic_DNA"/>
</dbReference>
<accession>A0A4R6Z251</accession>
<reference evidence="1 2" key="1">
    <citation type="submission" date="2019-03" db="EMBL/GenBank/DDBJ databases">
        <title>Genomic Encyclopedia of Type Strains, Phase IV (KMG-IV): sequencing the most valuable type-strain genomes for metagenomic binning, comparative biology and taxonomic classification.</title>
        <authorList>
            <person name="Goeker M."/>
        </authorList>
    </citation>
    <scope>NUCLEOTIDE SEQUENCE [LARGE SCALE GENOMIC DNA]</scope>
    <source>
        <strain evidence="1 2">DSM 21667</strain>
    </source>
</reference>
<organism evidence="1 2">
    <name type="scientific">Tahibacter aquaticus</name>
    <dbReference type="NCBI Taxonomy" id="520092"/>
    <lineage>
        <taxon>Bacteria</taxon>
        <taxon>Pseudomonadati</taxon>
        <taxon>Pseudomonadota</taxon>
        <taxon>Gammaproteobacteria</taxon>
        <taxon>Lysobacterales</taxon>
        <taxon>Rhodanobacteraceae</taxon>
        <taxon>Tahibacter</taxon>
    </lineage>
</organism>